<dbReference type="EMBL" id="UGJB01000004">
    <property type="protein sequence ID" value="STQ10357.1"/>
    <property type="molecule type" value="Genomic_DNA"/>
</dbReference>
<dbReference type="GO" id="GO:0016740">
    <property type="term" value="F:transferase activity"/>
    <property type="evidence" value="ECO:0007669"/>
    <property type="project" value="UniProtKB-KW"/>
</dbReference>
<protein>
    <submittedName>
        <fullName evidence="1">N-acetyltransferase GCN5</fullName>
    </submittedName>
</protein>
<name>A0A377LVE8_ENTCL</name>
<organism evidence="1 2">
    <name type="scientific">Enterobacter cloacae</name>
    <dbReference type="NCBI Taxonomy" id="550"/>
    <lineage>
        <taxon>Bacteria</taxon>
        <taxon>Pseudomonadati</taxon>
        <taxon>Pseudomonadota</taxon>
        <taxon>Gammaproteobacteria</taxon>
        <taxon>Enterobacterales</taxon>
        <taxon>Enterobacteriaceae</taxon>
        <taxon>Enterobacter</taxon>
        <taxon>Enterobacter cloacae complex</taxon>
    </lineage>
</organism>
<accession>A0A377LVE8</accession>
<evidence type="ECO:0000313" key="1">
    <source>
        <dbReference type="EMBL" id="STQ10357.1"/>
    </source>
</evidence>
<dbReference type="Proteomes" id="UP000255106">
    <property type="component" value="Unassembled WGS sequence"/>
</dbReference>
<dbReference type="AlphaFoldDB" id="A0A377LVE8"/>
<sequence>MIQWQDLHHSELTVQTLYALLKLRCEVFVVNKPARIRTSMVMIWWREPSYSRLEG</sequence>
<proteinExistence type="predicted"/>
<gene>
    <name evidence="1" type="ORF">NCTC10005_03103</name>
</gene>
<keyword evidence="1" id="KW-0808">Transferase</keyword>
<reference evidence="1 2" key="1">
    <citation type="submission" date="2018-06" db="EMBL/GenBank/DDBJ databases">
        <authorList>
            <consortium name="Pathogen Informatics"/>
            <person name="Doyle S."/>
        </authorList>
    </citation>
    <scope>NUCLEOTIDE SEQUENCE [LARGE SCALE GENOMIC DNA]</scope>
    <source>
        <strain evidence="1 2">NCTC10005</strain>
    </source>
</reference>
<evidence type="ECO:0000313" key="2">
    <source>
        <dbReference type="Proteomes" id="UP000255106"/>
    </source>
</evidence>